<proteinExistence type="predicted"/>
<evidence type="ECO:0000313" key="2">
    <source>
        <dbReference type="EMBL" id="RHI83231.1"/>
    </source>
</evidence>
<protein>
    <submittedName>
        <fullName evidence="2">ATP-binding protein</fullName>
    </submittedName>
</protein>
<name>A0A415BFW3_PHOVU</name>
<dbReference type="Gene3D" id="3.40.50.300">
    <property type="entry name" value="P-loop containing nucleotide triphosphate hydrolases"/>
    <property type="match status" value="1"/>
</dbReference>
<dbReference type="SUPFAM" id="SSF52540">
    <property type="entry name" value="P-loop containing nucleoside triphosphate hydrolases"/>
    <property type="match status" value="1"/>
</dbReference>
<dbReference type="Pfam" id="PF13304">
    <property type="entry name" value="AAA_21"/>
    <property type="match status" value="2"/>
</dbReference>
<feature type="domain" description="ATPase AAA-type core" evidence="1">
    <location>
        <begin position="47"/>
        <end position="147"/>
    </location>
</feature>
<dbReference type="GO" id="GO:0016887">
    <property type="term" value="F:ATP hydrolysis activity"/>
    <property type="evidence" value="ECO:0007669"/>
    <property type="project" value="InterPro"/>
</dbReference>
<dbReference type="EMBL" id="QRLF01000054">
    <property type="protein sequence ID" value="RHI83231.1"/>
    <property type="molecule type" value="Genomic_DNA"/>
</dbReference>
<dbReference type="PANTHER" id="PTHR40396">
    <property type="entry name" value="ATPASE-LIKE PROTEIN"/>
    <property type="match status" value="1"/>
</dbReference>
<dbReference type="InterPro" id="IPR003959">
    <property type="entry name" value="ATPase_AAA_core"/>
</dbReference>
<feature type="domain" description="ATPase AAA-type core" evidence="1">
    <location>
        <begin position="237"/>
        <end position="368"/>
    </location>
</feature>
<dbReference type="GO" id="GO:0005524">
    <property type="term" value="F:ATP binding"/>
    <property type="evidence" value="ECO:0007669"/>
    <property type="project" value="UniProtKB-KW"/>
</dbReference>
<dbReference type="RefSeq" id="WP_118292165.1">
    <property type="nucleotide sequence ID" value="NZ_QRLF01000054.1"/>
</dbReference>
<gene>
    <name evidence="2" type="ORF">DW150_21515</name>
</gene>
<sequence>MIQEFKIKNFLSFRDETTLSFEATKDNTFEEYQVIEVAPGVRLLRFSLVYGANASGKSNLLMALNYLREFWFERKEDMDQTTEAIPFLLDTETPKQPSEFEMKFYIGSTKFWYILSLDKKKVLSEKLYYYKSVQPTMLFSREWEQGQSVIKFNPAVVKVSNTVVEELTLKCLPNMSFFAARNQVNCSLPLIDDARDWMKTGFLPRIEPRTQMFEYAGSKMLDDSELKQYMMNFIKRADFNITGVTTKKESVPIPTFVRSAILEDSQISKSTKEKILADPVLDRLETDFEHTVKNKRGIEKYTLPNSLQSEGTRRTFGIEAAIYEALKNEKVLPIDEIESSLHPDLVEFIIEQFLKIRNRSQLLITSHYDPLLNTVDDLIRKDSIWFTEKEEDGNSKLYSLVEFKGLNKISSFQRSYRNGVFGALPNIKG</sequence>
<dbReference type="InterPro" id="IPR027417">
    <property type="entry name" value="P-loop_NTPase"/>
</dbReference>
<reference evidence="2 3" key="1">
    <citation type="submission" date="2018-08" db="EMBL/GenBank/DDBJ databases">
        <title>A genome reference for cultivated species of the human gut microbiota.</title>
        <authorList>
            <person name="Zou Y."/>
            <person name="Xue W."/>
            <person name="Luo G."/>
        </authorList>
    </citation>
    <scope>NUCLEOTIDE SEQUENCE [LARGE SCALE GENOMIC DNA]</scope>
    <source>
        <strain evidence="2 3">AM13-21</strain>
    </source>
</reference>
<organism evidence="2 3">
    <name type="scientific">Phocaeicola vulgatus</name>
    <name type="common">Bacteroides vulgatus</name>
    <dbReference type="NCBI Taxonomy" id="821"/>
    <lineage>
        <taxon>Bacteria</taxon>
        <taxon>Pseudomonadati</taxon>
        <taxon>Bacteroidota</taxon>
        <taxon>Bacteroidia</taxon>
        <taxon>Bacteroidales</taxon>
        <taxon>Bacteroidaceae</taxon>
        <taxon>Phocaeicola</taxon>
    </lineage>
</organism>
<dbReference type="AlphaFoldDB" id="A0A415BFW3"/>
<comment type="caution">
    <text evidence="2">The sequence shown here is derived from an EMBL/GenBank/DDBJ whole genome shotgun (WGS) entry which is preliminary data.</text>
</comment>
<evidence type="ECO:0000259" key="1">
    <source>
        <dbReference type="Pfam" id="PF13304"/>
    </source>
</evidence>
<keyword evidence="2" id="KW-0547">Nucleotide-binding</keyword>
<accession>A0A415BFW3</accession>
<dbReference type="PANTHER" id="PTHR40396:SF1">
    <property type="entry name" value="ATPASE AAA-TYPE CORE DOMAIN-CONTAINING PROTEIN"/>
    <property type="match status" value="1"/>
</dbReference>
<dbReference type="Proteomes" id="UP000285777">
    <property type="component" value="Unassembled WGS sequence"/>
</dbReference>
<evidence type="ECO:0000313" key="3">
    <source>
        <dbReference type="Proteomes" id="UP000285777"/>
    </source>
</evidence>
<keyword evidence="2" id="KW-0067">ATP-binding</keyword>